<dbReference type="Gene3D" id="3.90.190.20">
    <property type="entry name" value="Mur ligase, C-terminal domain"/>
    <property type="match status" value="1"/>
</dbReference>
<name>A0A2N2E8K9_9BACT</name>
<keyword evidence="7 8" id="KW-0131">Cell cycle</keyword>
<evidence type="ECO:0000256" key="8">
    <source>
        <dbReference type="RuleBase" id="RU003664"/>
    </source>
</evidence>
<dbReference type="GO" id="GO:0071555">
    <property type="term" value="P:cell wall organization"/>
    <property type="evidence" value="ECO:0007669"/>
    <property type="project" value="UniProtKB-KW"/>
</dbReference>
<dbReference type="UniPathway" id="UPA00219"/>
<dbReference type="Pfam" id="PF08245">
    <property type="entry name" value="Mur_ligase_M"/>
    <property type="match status" value="1"/>
</dbReference>
<comment type="function">
    <text evidence="7 8">Cell wall formation. Catalyzes the addition of glutamate to the nucleotide precursor UDP-N-acetylmuramoyl-L-alanine (UMA).</text>
</comment>
<dbReference type="PANTHER" id="PTHR43692:SF1">
    <property type="entry name" value="UDP-N-ACETYLMURAMOYLALANINE--D-GLUTAMATE LIGASE"/>
    <property type="match status" value="1"/>
</dbReference>
<comment type="caution">
    <text evidence="11">The sequence shown here is derived from an EMBL/GenBank/DDBJ whole genome shotgun (WGS) entry which is preliminary data.</text>
</comment>
<dbReference type="NCBIfam" id="TIGR01087">
    <property type="entry name" value="murD"/>
    <property type="match status" value="1"/>
</dbReference>
<evidence type="ECO:0000313" key="12">
    <source>
        <dbReference type="Proteomes" id="UP000233517"/>
    </source>
</evidence>
<comment type="subcellular location">
    <subcellularLocation>
        <location evidence="1 7 8">Cytoplasm</location>
    </subcellularLocation>
</comment>
<dbReference type="Proteomes" id="UP000233517">
    <property type="component" value="Unassembled WGS sequence"/>
</dbReference>
<comment type="catalytic activity">
    <reaction evidence="7 8">
        <text>UDP-N-acetyl-alpha-D-muramoyl-L-alanine + D-glutamate + ATP = UDP-N-acetyl-alpha-D-muramoyl-L-alanyl-D-glutamate + ADP + phosphate + H(+)</text>
        <dbReference type="Rhea" id="RHEA:16429"/>
        <dbReference type="ChEBI" id="CHEBI:15378"/>
        <dbReference type="ChEBI" id="CHEBI:29986"/>
        <dbReference type="ChEBI" id="CHEBI:30616"/>
        <dbReference type="ChEBI" id="CHEBI:43474"/>
        <dbReference type="ChEBI" id="CHEBI:83898"/>
        <dbReference type="ChEBI" id="CHEBI:83900"/>
        <dbReference type="ChEBI" id="CHEBI:456216"/>
        <dbReference type="EC" id="6.3.2.9"/>
    </reaction>
</comment>
<keyword evidence="7 8" id="KW-0573">Peptidoglycan synthesis</keyword>
<dbReference type="EC" id="6.3.2.9" evidence="7 8"/>
<comment type="similarity">
    <text evidence="7">Belongs to the MurCDEF family.</text>
</comment>
<evidence type="ECO:0000256" key="7">
    <source>
        <dbReference type="HAMAP-Rule" id="MF_00639"/>
    </source>
</evidence>
<evidence type="ECO:0000256" key="4">
    <source>
        <dbReference type="ARBA" id="ARBA00022598"/>
    </source>
</evidence>
<keyword evidence="5 7" id="KW-0547">Nucleotide-binding</keyword>
<evidence type="ECO:0000259" key="9">
    <source>
        <dbReference type="Pfam" id="PF02875"/>
    </source>
</evidence>
<dbReference type="HAMAP" id="MF_00639">
    <property type="entry name" value="MurD"/>
    <property type="match status" value="1"/>
</dbReference>
<keyword evidence="7 8" id="KW-0132">Cell division</keyword>
<keyword evidence="4 7" id="KW-0436">Ligase</keyword>
<evidence type="ECO:0000259" key="10">
    <source>
        <dbReference type="Pfam" id="PF08245"/>
    </source>
</evidence>
<organism evidence="11 12">
    <name type="scientific">Candidatus Falkowbacteria bacterium HGW-Falkowbacteria-1</name>
    <dbReference type="NCBI Taxonomy" id="2013768"/>
    <lineage>
        <taxon>Bacteria</taxon>
        <taxon>Candidatus Falkowiibacteriota</taxon>
    </lineage>
</organism>
<reference evidence="11 12" key="1">
    <citation type="journal article" date="2017" name="ISME J.">
        <title>Potential for microbial H2 and metal transformations associated with novel bacteria and archaea in deep terrestrial subsurface sediments.</title>
        <authorList>
            <person name="Hernsdorf A.W."/>
            <person name="Amano Y."/>
            <person name="Miyakawa K."/>
            <person name="Ise K."/>
            <person name="Suzuki Y."/>
            <person name="Anantharaman K."/>
            <person name="Probst A."/>
            <person name="Burstein D."/>
            <person name="Thomas B.C."/>
            <person name="Banfield J.F."/>
        </authorList>
    </citation>
    <scope>NUCLEOTIDE SEQUENCE [LARGE SCALE GENOMIC DNA]</scope>
    <source>
        <strain evidence="11">HGW-Falkowbacteria-1</strain>
    </source>
</reference>
<dbReference type="InterPro" id="IPR013221">
    <property type="entry name" value="Mur_ligase_cen"/>
</dbReference>
<dbReference type="GO" id="GO:0005737">
    <property type="term" value="C:cytoplasm"/>
    <property type="evidence" value="ECO:0007669"/>
    <property type="project" value="UniProtKB-SubCell"/>
</dbReference>
<protein>
    <recommendedName>
        <fullName evidence="7 8">UDP-N-acetylmuramoylalanine--D-glutamate ligase</fullName>
        <ecNumber evidence="7 8">6.3.2.9</ecNumber>
    </recommendedName>
    <alternativeName>
        <fullName evidence="7">D-glutamic acid-adding enzyme</fullName>
    </alternativeName>
    <alternativeName>
        <fullName evidence="7">UDP-N-acetylmuramoyl-L-alanyl-D-glutamate synthetase</fullName>
    </alternativeName>
</protein>
<comment type="pathway">
    <text evidence="2 7 8">Cell wall biogenesis; peptidoglycan biosynthesis.</text>
</comment>
<dbReference type="SUPFAM" id="SSF53244">
    <property type="entry name" value="MurD-like peptide ligases, peptide-binding domain"/>
    <property type="match status" value="1"/>
</dbReference>
<dbReference type="GO" id="GO:0009252">
    <property type="term" value="P:peptidoglycan biosynthetic process"/>
    <property type="evidence" value="ECO:0007669"/>
    <property type="project" value="UniProtKB-UniRule"/>
</dbReference>
<dbReference type="GO" id="GO:0008764">
    <property type="term" value="F:UDP-N-acetylmuramoylalanine-D-glutamate ligase activity"/>
    <property type="evidence" value="ECO:0007669"/>
    <property type="project" value="UniProtKB-UniRule"/>
</dbReference>
<dbReference type="Pfam" id="PF02875">
    <property type="entry name" value="Mur_ligase_C"/>
    <property type="match status" value="1"/>
</dbReference>
<accession>A0A2N2E8K9</accession>
<keyword evidence="7 8" id="KW-0961">Cell wall biogenesis/degradation</keyword>
<evidence type="ECO:0000256" key="5">
    <source>
        <dbReference type="ARBA" id="ARBA00022741"/>
    </source>
</evidence>
<keyword evidence="7 8" id="KW-0133">Cell shape</keyword>
<dbReference type="Gene3D" id="3.40.1190.10">
    <property type="entry name" value="Mur-like, catalytic domain"/>
    <property type="match status" value="1"/>
</dbReference>
<dbReference type="AlphaFoldDB" id="A0A2N2E8K9"/>
<dbReference type="InterPro" id="IPR004101">
    <property type="entry name" value="Mur_ligase_C"/>
</dbReference>
<dbReference type="PANTHER" id="PTHR43692">
    <property type="entry name" value="UDP-N-ACETYLMURAMOYLALANINE--D-GLUTAMATE LIGASE"/>
    <property type="match status" value="1"/>
</dbReference>
<dbReference type="Gene3D" id="3.40.50.720">
    <property type="entry name" value="NAD(P)-binding Rossmann-like Domain"/>
    <property type="match status" value="1"/>
</dbReference>
<dbReference type="GO" id="GO:0051301">
    <property type="term" value="P:cell division"/>
    <property type="evidence" value="ECO:0007669"/>
    <property type="project" value="UniProtKB-KW"/>
</dbReference>
<gene>
    <name evidence="7 11" type="primary">murD</name>
    <name evidence="11" type="ORF">CVU82_03285</name>
</gene>
<feature type="domain" description="Mur ligase central" evidence="10">
    <location>
        <begin position="120"/>
        <end position="271"/>
    </location>
</feature>
<proteinExistence type="inferred from homology"/>
<evidence type="ECO:0000256" key="1">
    <source>
        <dbReference type="ARBA" id="ARBA00004496"/>
    </source>
</evidence>
<dbReference type="InterPro" id="IPR005762">
    <property type="entry name" value="MurD"/>
</dbReference>
<dbReference type="EMBL" id="PHAI01000003">
    <property type="protein sequence ID" value="PKM91057.1"/>
    <property type="molecule type" value="Genomic_DNA"/>
</dbReference>
<dbReference type="InterPro" id="IPR036615">
    <property type="entry name" value="Mur_ligase_C_dom_sf"/>
</dbReference>
<evidence type="ECO:0000256" key="3">
    <source>
        <dbReference type="ARBA" id="ARBA00022490"/>
    </source>
</evidence>
<keyword evidence="3 7" id="KW-0963">Cytoplasm</keyword>
<dbReference type="Pfam" id="PF21799">
    <property type="entry name" value="MurD-like_N"/>
    <property type="match status" value="1"/>
</dbReference>
<dbReference type="GO" id="GO:0008360">
    <property type="term" value="P:regulation of cell shape"/>
    <property type="evidence" value="ECO:0007669"/>
    <property type="project" value="UniProtKB-KW"/>
</dbReference>
<sequence length="439" mass="49801">MKNLENKKIALLGLGIENQSLLKFLLKKNKDLDISICDKRTKSDLIKILQKINIKNWKKIKFQTENKFNIELDKFNILFRSPGWPILCPGIQKAIEKNVELSSAMNLFFELCPSKNIIGVSGSKGKGTTASLIYEIIKNSGKKCFLGGNIGIAPFDFIEKIKKNDFVILELSSFQLEDLNYSPKIAVLSNIFKEHLSPADPNNPNFHKNFESYTGAKMNITAKQSKGDYLVANQKIKIIVQKYKIKSKIIYFTKSKSKNILAGDFNKENIAAAEKVATLLKINKSISQKTIKNFKNLEHRLELVRILKNVTYYDNSFSTTPESTIADLQSFKKNIILLAGGSDKGANFKKLAKEIKKRVKLILFFPGQGSERMHKELNKINFPKNKVKMINSMTEAVISAYKKSQEKDTILLSTACASFGIFKNYKERGNLFKDEVKKL</sequence>
<evidence type="ECO:0000313" key="11">
    <source>
        <dbReference type="EMBL" id="PKM91057.1"/>
    </source>
</evidence>
<dbReference type="SUPFAM" id="SSF53623">
    <property type="entry name" value="MurD-like peptide ligases, catalytic domain"/>
    <property type="match status" value="1"/>
</dbReference>
<keyword evidence="6 7" id="KW-0067">ATP-binding</keyword>
<evidence type="ECO:0000256" key="6">
    <source>
        <dbReference type="ARBA" id="ARBA00022840"/>
    </source>
</evidence>
<dbReference type="GO" id="GO:0005524">
    <property type="term" value="F:ATP binding"/>
    <property type="evidence" value="ECO:0007669"/>
    <property type="project" value="UniProtKB-UniRule"/>
</dbReference>
<evidence type="ECO:0000256" key="2">
    <source>
        <dbReference type="ARBA" id="ARBA00004752"/>
    </source>
</evidence>
<feature type="binding site" evidence="7">
    <location>
        <begin position="122"/>
        <end position="128"/>
    </location>
    <ligand>
        <name>ATP</name>
        <dbReference type="ChEBI" id="CHEBI:30616"/>
    </ligand>
</feature>
<feature type="domain" description="Mur ligase C-terminal" evidence="9">
    <location>
        <begin position="299"/>
        <end position="415"/>
    </location>
</feature>
<dbReference type="InterPro" id="IPR036565">
    <property type="entry name" value="Mur-like_cat_sf"/>
</dbReference>